<feature type="transmembrane region" description="Helical" evidence="10">
    <location>
        <begin position="468"/>
        <end position="489"/>
    </location>
</feature>
<reference evidence="11" key="1">
    <citation type="journal article" date="2021" name="Int. J. Syst. Evol. Microbiol.">
        <title>Bradyrhizobium septentrionale sp. nov. (sv. septentrionale) and Bradyrhizobium quebecense sp. nov. (sv. septentrionale) associated with legumes native to Canada possess rearranged symbiosis genes and numerous insertion sequences.</title>
        <authorList>
            <person name="Bromfield E.S.P."/>
            <person name="Cloutier S."/>
        </authorList>
    </citation>
    <scope>NUCLEOTIDE SEQUENCE</scope>
    <source>
        <strain evidence="11">12S5</strain>
    </source>
</reference>
<dbReference type="PRINTS" id="PR01806">
    <property type="entry name" value="VIRFACTRMVIN"/>
</dbReference>
<dbReference type="Pfam" id="PF03023">
    <property type="entry name" value="MurJ"/>
    <property type="match status" value="1"/>
</dbReference>
<proteinExistence type="inferred from homology"/>
<evidence type="ECO:0000256" key="4">
    <source>
        <dbReference type="ARBA" id="ARBA00022960"/>
    </source>
</evidence>
<evidence type="ECO:0000256" key="8">
    <source>
        <dbReference type="ARBA" id="ARBA00060041"/>
    </source>
</evidence>
<feature type="transmembrane region" description="Helical" evidence="10">
    <location>
        <begin position="137"/>
        <end position="161"/>
    </location>
</feature>
<comment type="caution">
    <text evidence="11">The sequence shown here is derived from an EMBL/GenBank/DDBJ whole genome shotgun (WGS) entry which is preliminary data.</text>
</comment>
<keyword evidence="3 10" id="KW-0812">Transmembrane</keyword>
<feature type="transmembrane region" description="Helical" evidence="10">
    <location>
        <begin position="199"/>
        <end position="219"/>
    </location>
</feature>
<feature type="transmembrane region" description="Helical" evidence="10">
    <location>
        <begin position="394"/>
        <end position="414"/>
    </location>
</feature>
<evidence type="ECO:0000313" key="11">
    <source>
        <dbReference type="EMBL" id="MBO1434357.1"/>
    </source>
</evidence>
<keyword evidence="5" id="KW-0573">Peptidoglycan synthesis</keyword>
<keyword evidence="6 10" id="KW-1133">Transmembrane helix</keyword>
<feature type="transmembrane region" description="Helical" evidence="10">
    <location>
        <begin position="363"/>
        <end position="382"/>
    </location>
</feature>
<comment type="function">
    <text evidence="8">Involved in peptidoglycan biosynthesis. Transports lipid-linked peptidoglycan precursors from the inner to the outer leaflet of the cytoplasmic membrane.</text>
</comment>
<dbReference type="RefSeq" id="WP_207836963.1">
    <property type="nucleotide sequence ID" value="NZ_CP088282.1"/>
</dbReference>
<comment type="subcellular location">
    <subcellularLocation>
        <location evidence="1">Cell membrane</location>
        <topology evidence="1">Multi-pass membrane protein</topology>
    </subcellularLocation>
</comment>
<evidence type="ECO:0000256" key="5">
    <source>
        <dbReference type="ARBA" id="ARBA00022984"/>
    </source>
</evidence>
<keyword evidence="2" id="KW-1003">Cell membrane</keyword>
<dbReference type="InterPro" id="IPR051050">
    <property type="entry name" value="Lipid_II_flippase_MurJ/MviN"/>
</dbReference>
<evidence type="ECO:0000256" key="1">
    <source>
        <dbReference type="ARBA" id="ARBA00004651"/>
    </source>
</evidence>
<accession>A0ABS3MS74</accession>
<gene>
    <name evidence="11" type="primary">murJ</name>
    <name evidence="11" type="ORF">J4P68_34380</name>
</gene>
<feature type="transmembrane region" description="Helical" evidence="10">
    <location>
        <begin position="501"/>
        <end position="519"/>
    </location>
</feature>
<dbReference type="Proteomes" id="UP000692816">
    <property type="component" value="Unassembled WGS sequence"/>
</dbReference>
<evidence type="ECO:0000256" key="7">
    <source>
        <dbReference type="ARBA" id="ARBA00023136"/>
    </source>
</evidence>
<feature type="transmembrane region" description="Helical" evidence="10">
    <location>
        <begin position="61"/>
        <end position="83"/>
    </location>
</feature>
<dbReference type="PANTHER" id="PTHR47019:SF1">
    <property type="entry name" value="LIPID II FLIPPASE MURJ"/>
    <property type="match status" value="1"/>
</dbReference>
<dbReference type="NCBIfam" id="TIGR01695">
    <property type="entry name" value="murJ_mviN"/>
    <property type="match status" value="1"/>
</dbReference>
<evidence type="ECO:0000256" key="3">
    <source>
        <dbReference type="ARBA" id="ARBA00022692"/>
    </source>
</evidence>
<dbReference type="CDD" id="cd13123">
    <property type="entry name" value="MATE_MurJ_like"/>
    <property type="match status" value="1"/>
</dbReference>
<comment type="similarity">
    <text evidence="9">Belongs to the MurJ/MviN family.</text>
</comment>
<feature type="transmembrane region" description="Helical" evidence="10">
    <location>
        <begin position="289"/>
        <end position="312"/>
    </location>
</feature>
<keyword evidence="12" id="KW-1185">Reference proteome</keyword>
<protein>
    <submittedName>
        <fullName evidence="11">Murein biosynthesis integral membrane protein MurJ</fullName>
    </submittedName>
</protein>
<evidence type="ECO:0000256" key="10">
    <source>
        <dbReference type="SAM" id="Phobius"/>
    </source>
</evidence>
<evidence type="ECO:0000256" key="6">
    <source>
        <dbReference type="ARBA" id="ARBA00022989"/>
    </source>
</evidence>
<dbReference type="InterPro" id="IPR004268">
    <property type="entry name" value="MurJ"/>
</dbReference>
<feature type="transmembrane region" description="Helical" evidence="10">
    <location>
        <begin position="240"/>
        <end position="261"/>
    </location>
</feature>
<keyword evidence="7 10" id="KW-0472">Membrane</keyword>
<evidence type="ECO:0000313" key="12">
    <source>
        <dbReference type="Proteomes" id="UP000692816"/>
    </source>
</evidence>
<feature type="transmembrane region" description="Helical" evidence="10">
    <location>
        <begin position="168"/>
        <end position="187"/>
    </location>
</feature>
<evidence type="ECO:0000256" key="2">
    <source>
        <dbReference type="ARBA" id="ARBA00022475"/>
    </source>
</evidence>
<dbReference type="PANTHER" id="PTHR47019">
    <property type="entry name" value="LIPID II FLIPPASE MURJ"/>
    <property type="match status" value="1"/>
</dbReference>
<organism evidence="11 12">
    <name type="scientific">Bradyrhizobium quebecense</name>
    <dbReference type="NCBI Taxonomy" id="2748629"/>
    <lineage>
        <taxon>Bacteria</taxon>
        <taxon>Pseudomonadati</taxon>
        <taxon>Pseudomonadota</taxon>
        <taxon>Alphaproteobacteria</taxon>
        <taxon>Hyphomicrobiales</taxon>
        <taxon>Nitrobacteraceae</taxon>
        <taxon>Bradyrhizobium</taxon>
    </lineage>
</organism>
<name>A0ABS3MS74_9BRAD</name>
<evidence type="ECO:0000256" key="9">
    <source>
        <dbReference type="ARBA" id="ARBA00061532"/>
    </source>
</evidence>
<feature type="transmembrane region" description="Helical" evidence="10">
    <location>
        <begin position="95"/>
        <end position="117"/>
    </location>
</feature>
<feature type="transmembrane region" description="Helical" evidence="10">
    <location>
        <begin position="324"/>
        <end position="351"/>
    </location>
</feature>
<feature type="transmembrane region" description="Helical" evidence="10">
    <location>
        <begin position="12"/>
        <end position="31"/>
    </location>
</feature>
<dbReference type="EMBL" id="JAGEPA010000001">
    <property type="protein sequence ID" value="MBO1434357.1"/>
    <property type="molecule type" value="Genomic_DNA"/>
</dbReference>
<feature type="transmembrane region" description="Helical" evidence="10">
    <location>
        <begin position="420"/>
        <end position="441"/>
    </location>
</feature>
<sequence length="542" mass="58666">MAEQQDRAGQARVIGIASIIWASSIFLSRVMGLVREQIIGRTLGASRVADLYFASFTLPDFLNYLLAAGALSIVFIPIFLAHLERGDHERGWESFSVIANFIVVVGTIGIGLLMIFARPLATLVAPGFSSDGDVETLVRLTRIILPAQFFHVIGGLLSAALQAQNLHALPAMAPLVYSAGIIIGGLIGAHYPQLGAEGFAWGVLAGSIAGPFALPLYGCMKTRMRWTALFTFRNPDLRRYLWLSVPIMIGFSIVVVDEWIVKNQASYLGAGSLSYLQYGRTLMKVPMGMFGMAAGVAAYPTISGLVAAGRIVEAYGLLCRAVRLMLLLTFAAQVCLTIAGFEAVYLIWGLFADRFTVADAQQTATVLAYLCLGLSAWAAQTVISRGFYALESTWLPTIIGTAVAIVMVPLYVVLRQQYGTIGLAIASSTSIMVYVILLGWLQRRRFEKEAAARGTRLLRGSQEMLGPVLRLAAAAAIATGLGLIARTQLLSWLPDMHLATILLRATLLCMFGIGAYLGLARSFLVTDVIEFEVKLFRKLRLG</sequence>
<keyword evidence="4" id="KW-0133">Cell shape</keyword>